<accession>A0A5S6QAE6</accession>
<dbReference type="Proteomes" id="UP000046395">
    <property type="component" value="Unassembled WGS sequence"/>
</dbReference>
<evidence type="ECO:0000313" key="2">
    <source>
        <dbReference type="Proteomes" id="UP000046395"/>
    </source>
</evidence>
<evidence type="ECO:0000256" key="1">
    <source>
        <dbReference type="SAM" id="MobiDB-lite"/>
    </source>
</evidence>
<feature type="compositionally biased region" description="Basic and acidic residues" evidence="1">
    <location>
        <begin position="143"/>
        <end position="157"/>
    </location>
</feature>
<organism evidence="2 3">
    <name type="scientific">Trichuris muris</name>
    <name type="common">Mouse whipworm</name>
    <dbReference type="NCBI Taxonomy" id="70415"/>
    <lineage>
        <taxon>Eukaryota</taxon>
        <taxon>Metazoa</taxon>
        <taxon>Ecdysozoa</taxon>
        <taxon>Nematoda</taxon>
        <taxon>Enoplea</taxon>
        <taxon>Dorylaimia</taxon>
        <taxon>Trichinellida</taxon>
        <taxon>Trichuridae</taxon>
        <taxon>Trichuris</taxon>
    </lineage>
</organism>
<dbReference type="AlphaFoldDB" id="A0A5S6QAE6"/>
<reference evidence="3" key="1">
    <citation type="submission" date="2019-12" db="UniProtKB">
        <authorList>
            <consortium name="WormBaseParasite"/>
        </authorList>
    </citation>
    <scope>IDENTIFICATION</scope>
</reference>
<feature type="region of interest" description="Disordered" evidence="1">
    <location>
        <begin position="141"/>
        <end position="176"/>
    </location>
</feature>
<proteinExistence type="predicted"/>
<keyword evidence="2" id="KW-1185">Reference proteome</keyword>
<sequence length="176" mass="19543">MINRSQLKDEGSAKGMDDLIDLDCSPAGLTNSAAQGKAIWPLAAPSLLDQTVLRMDHLPPTECIASLLAFDQSDKEGFMTYSDYERLSSITFNEDSLFALVKDWPDKNVAHATTITVSPKEQTGCKELSLTARKIQSGAKVSQVEDERMAATRRDSSSQRGQLQQMVLERWPRRHS</sequence>
<protein>
    <submittedName>
        <fullName evidence="3">Uncharacterized protein</fullName>
    </submittedName>
</protein>
<dbReference type="WBParaSite" id="TMUE_1000004301.1">
    <property type="protein sequence ID" value="TMUE_1000004301.1"/>
    <property type="gene ID" value="WBGene00294771"/>
</dbReference>
<name>A0A5S6QAE6_TRIMR</name>
<evidence type="ECO:0000313" key="3">
    <source>
        <dbReference type="WBParaSite" id="TMUE_1000004301.1"/>
    </source>
</evidence>